<organism evidence="1 2">
    <name type="scientific">Sphingomonas morindae</name>
    <dbReference type="NCBI Taxonomy" id="1541170"/>
    <lineage>
        <taxon>Bacteria</taxon>
        <taxon>Pseudomonadati</taxon>
        <taxon>Pseudomonadota</taxon>
        <taxon>Alphaproteobacteria</taxon>
        <taxon>Sphingomonadales</taxon>
        <taxon>Sphingomonadaceae</taxon>
        <taxon>Sphingomonas</taxon>
    </lineage>
</organism>
<name>A0ABY4X6M7_9SPHN</name>
<keyword evidence="2" id="KW-1185">Reference proteome</keyword>
<evidence type="ECO:0000313" key="2">
    <source>
        <dbReference type="Proteomes" id="UP001056937"/>
    </source>
</evidence>
<reference evidence="1" key="1">
    <citation type="journal article" date="2022" name="Toxins">
        <title>Genomic Analysis of Sphingopyxis sp. USTB-05 for Biodegrading Cyanobacterial Hepatotoxins.</title>
        <authorList>
            <person name="Liu C."/>
            <person name="Xu Q."/>
            <person name="Zhao Z."/>
            <person name="Zhang H."/>
            <person name="Liu X."/>
            <person name="Yin C."/>
            <person name="Liu Y."/>
            <person name="Yan H."/>
        </authorList>
    </citation>
    <scope>NUCLEOTIDE SEQUENCE</scope>
    <source>
        <strain evidence="1">NBD5</strain>
    </source>
</reference>
<sequence length="69" mass="7962">MVYDAEEERNYLLQRSQYHRHRAAETSDAGQCALHLRFAELYQARAESVSVVKEDAIVLEAEREPGKLI</sequence>
<evidence type="ECO:0000313" key="1">
    <source>
        <dbReference type="EMBL" id="USI72577.1"/>
    </source>
</evidence>
<dbReference type="EMBL" id="CP084930">
    <property type="protein sequence ID" value="USI72577.1"/>
    <property type="molecule type" value="Genomic_DNA"/>
</dbReference>
<proteinExistence type="predicted"/>
<accession>A0ABY4X6M7</accession>
<protein>
    <submittedName>
        <fullName evidence="1">Uncharacterized protein</fullName>
    </submittedName>
</protein>
<gene>
    <name evidence="1" type="ORF">LHA26_15010</name>
</gene>
<dbReference type="RefSeq" id="WP_252166384.1">
    <property type="nucleotide sequence ID" value="NZ_CP084930.1"/>
</dbReference>
<dbReference type="Proteomes" id="UP001056937">
    <property type="component" value="Chromosome 1"/>
</dbReference>